<evidence type="ECO:0000256" key="2">
    <source>
        <dbReference type="ARBA" id="ARBA00006886"/>
    </source>
</evidence>
<dbReference type="SUPFAM" id="SSF50249">
    <property type="entry name" value="Nucleic acid-binding proteins"/>
    <property type="match status" value="1"/>
</dbReference>
<dbReference type="GO" id="GO:0015935">
    <property type="term" value="C:small ribosomal subunit"/>
    <property type="evidence" value="ECO:0007669"/>
    <property type="project" value="InterPro"/>
</dbReference>
<dbReference type="GO" id="GO:0006412">
    <property type="term" value="P:translation"/>
    <property type="evidence" value="ECO:0007669"/>
    <property type="project" value="InterPro"/>
</dbReference>
<dbReference type="Gene3D" id="2.40.50.140">
    <property type="entry name" value="Nucleic acid-binding proteins"/>
    <property type="match status" value="1"/>
</dbReference>
<sequence length="397" mass="43942">MHRRAQYAVLAKKLGVQKLHCVVGFSMGGQQAYHWAAMYPEFVERFVVICSSARTSPHNICFLEGPKAALVASKDFDNGHYKTPADHGVRAFARVYSAWAYGQTWFHEHNYTANGLYPDLESWIREAWEGRFVTNWDANDLITLLHTWQSGDISKIRDGGDLEKALKAITAKALIMPSKTDLYFPPEDSQNEVSHLRDARLAIIPTVWGHAAGGGASLADVAFIADRIKDFLEVTKDFVMPVARSSSSLSATMGSNKPRGLQAARKLRNDRRENRWADKGYKKRALGNIYKTSPTGGSSHAKGIVLEKVGVEAKQPNSAIRKCVRVQLIKNGKKVTAFVPNDGCLNFVDENDEVLISGFGRSGKAKGDIPGVRFKVVKVSGVGLLALWKEKKEKPRS</sequence>
<gene>
    <name evidence="6" type="ORF">A7U60_g2366</name>
</gene>
<evidence type="ECO:0000313" key="6">
    <source>
        <dbReference type="EMBL" id="OCB90443.1"/>
    </source>
</evidence>
<dbReference type="Proteomes" id="UP000757232">
    <property type="component" value="Unassembled WGS sequence"/>
</dbReference>
<dbReference type="InterPro" id="IPR006032">
    <property type="entry name" value="Ribosomal_uS12"/>
</dbReference>
<dbReference type="GO" id="GO:0003735">
    <property type="term" value="F:structural constituent of ribosome"/>
    <property type="evidence" value="ECO:0007669"/>
    <property type="project" value="InterPro"/>
</dbReference>
<reference evidence="6" key="1">
    <citation type="submission" date="2016-06" db="EMBL/GenBank/DDBJ databases">
        <title>Draft Genome sequence of the fungus Inonotus baumii.</title>
        <authorList>
            <person name="Zhu H."/>
            <person name="Lin W."/>
        </authorList>
    </citation>
    <scope>NUCLEOTIDE SEQUENCE</scope>
    <source>
        <strain evidence="6">821</strain>
    </source>
</reference>
<dbReference type="CDD" id="cd03367">
    <property type="entry name" value="Ribosomal_S23"/>
    <property type="match status" value="1"/>
</dbReference>
<dbReference type="GO" id="GO:0016747">
    <property type="term" value="F:acyltransferase activity, transferring groups other than amino-acyl groups"/>
    <property type="evidence" value="ECO:0007669"/>
    <property type="project" value="InterPro"/>
</dbReference>
<dbReference type="InterPro" id="IPR008220">
    <property type="entry name" value="HAT_MetX-like"/>
</dbReference>
<evidence type="ECO:0000256" key="1">
    <source>
        <dbReference type="ARBA" id="ARBA00005657"/>
    </source>
</evidence>
<organism evidence="6 7">
    <name type="scientific">Sanghuangporus baumii</name>
    <name type="common">Phellinus baumii</name>
    <dbReference type="NCBI Taxonomy" id="108892"/>
    <lineage>
        <taxon>Eukaryota</taxon>
        <taxon>Fungi</taxon>
        <taxon>Dikarya</taxon>
        <taxon>Basidiomycota</taxon>
        <taxon>Agaricomycotina</taxon>
        <taxon>Agaricomycetes</taxon>
        <taxon>Hymenochaetales</taxon>
        <taxon>Hymenochaetaceae</taxon>
        <taxon>Sanghuangporus</taxon>
    </lineage>
</organism>
<dbReference type="OrthoDB" id="1713912at2759"/>
<dbReference type="Gene3D" id="3.40.50.1820">
    <property type="entry name" value="alpha/beta hydrolase"/>
    <property type="match status" value="1"/>
</dbReference>
<name>A0A9Q5I2F4_SANBA</name>
<evidence type="ECO:0000259" key="5">
    <source>
        <dbReference type="Pfam" id="PF00561"/>
    </source>
</evidence>
<dbReference type="SUPFAM" id="SSF53474">
    <property type="entry name" value="alpha/beta-Hydrolases"/>
    <property type="match status" value="1"/>
</dbReference>
<dbReference type="EMBL" id="LNZH02000132">
    <property type="protein sequence ID" value="OCB90443.1"/>
    <property type="molecule type" value="Genomic_DNA"/>
</dbReference>
<protein>
    <submittedName>
        <fullName evidence="6">Homoserine acetyltransferase</fullName>
    </submittedName>
</protein>
<keyword evidence="3" id="KW-0689">Ribosomal protein</keyword>
<comment type="similarity">
    <text evidence="2">Belongs to the AB hydrolase superfamily. MetX family.</text>
</comment>
<dbReference type="InterPro" id="IPR005680">
    <property type="entry name" value="Ribosomal_uS12_euk/arc"/>
</dbReference>
<keyword evidence="4" id="KW-0687">Ribonucleoprotein</keyword>
<proteinExistence type="inferred from homology"/>
<dbReference type="InterPro" id="IPR012340">
    <property type="entry name" value="NA-bd_OB-fold"/>
</dbReference>
<keyword evidence="7" id="KW-1185">Reference proteome</keyword>
<accession>A0A9Q5I2F4</accession>
<evidence type="ECO:0000256" key="4">
    <source>
        <dbReference type="ARBA" id="ARBA00023274"/>
    </source>
</evidence>
<dbReference type="FunFam" id="2.40.50.140:FF:000007">
    <property type="entry name" value="40S ribosomal protein S23"/>
    <property type="match status" value="1"/>
</dbReference>
<evidence type="ECO:0000313" key="7">
    <source>
        <dbReference type="Proteomes" id="UP000757232"/>
    </source>
</evidence>
<dbReference type="AlphaFoldDB" id="A0A9Q5I2F4"/>
<dbReference type="PANTHER" id="PTHR32268">
    <property type="entry name" value="HOMOSERINE O-ACETYLTRANSFERASE"/>
    <property type="match status" value="1"/>
</dbReference>
<dbReference type="PANTHER" id="PTHR32268:SF15">
    <property type="entry name" value="HOMOSERINE ACETYLTRANSFERASE FAMILY PROTEIN (AFU_ORTHOLOGUE AFUA_1G15350)"/>
    <property type="match status" value="1"/>
</dbReference>
<dbReference type="InterPro" id="IPR029058">
    <property type="entry name" value="AB_hydrolase_fold"/>
</dbReference>
<comment type="caution">
    <text evidence="6">The sequence shown here is derived from an EMBL/GenBank/DDBJ whole genome shotgun (WGS) entry which is preliminary data.</text>
</comment>
<dbReference type="PROSITE" id="PS00055">
    <property type="entry name" value="RIBOSOMAL_S12"/>
    <property type="match status" value="1"/>
</dbReference>
<evidence type="ECO:0000256" key="3">
    <source>
        <dbReference type="ARBA" id="ARBA00022980"/>
    </source>
</evidence>
<dbReference type="NCBIfam" id="TIGR00982">
    <property type="entry name" value="uS12_E_A"/>
    <property type="match status" value="1"/>
</dbReference>
<dbReference type="Pfam" id="PF00561">
    <property type="entry name" value="Abhydrolase_1"/>
    <property type="match status" value="1"/>
</dbReference>
<comment type="similarity">
    <text evidence="1">Belongs to the universal ribosomal protein uS12 family.</text>
</comment>
<feature type="domain" description="AB hydrolase-1" evidence="5">
    <location>
        <begin position="11"/>
        <end position="77"/>
    </location>
</feature>
<dbReference type="InterPro" id="IPR000073">
    <property type="entry name" value="AB_hydrolase_1"/>
</dbReference>
<dbReference type="Pfam" id="PF00164">
    <property type="entry name" value="Ribosom_S12_S23"/>
    <property type="match status" value="1"/>
</dbReference>